<dbReference type="EMBL" id="WMJX01000009">
    <property type="protein sequence ID" value="MTG97706.1"/>
    <property type="molecule type" value="Genomic_DNA"/>
</dbReference>
<dbReference type="FunFam" id="3.40.50.300:FF:000221">
    <property type="entry name" value="Multidrug ABC transporter ATP-binding protein"/>
    <property type="match status" value="1"/>
</dbReference>
<keyword evidence="8 9" id="KW-0472">Membrane</keyword>
<dbReference type="Proteomes" id="UP000438760">
    <property type="component" value="Unassembled WGS sequence"/>
</dbReference>
<evidence type="ECO:0000256" key="4">
    <source>
        <dbReference type="ARBA" id="ARBA00022692"/>
    </source>
</evidence>
<keyword evidence="13" id="KW-1185">Reference proteome</keyword>
<evidence type="ECO:0000313" key="12">
    <source>
        <dbReference type="EMBL" id="MTG97706.1"/>
    </source>
</evidence>
<keyword evidence="4 9" id="KW-0812">Transmembrane</keyword>
<evidence type="ECO:0000259" key="10">
    <source>
        <dbReference type="PROSITE" id="PS50893"/>
    </source>
</evidence>
<protein>
    <submittedName>
        <fullName evidence="12">ATP-binding cassette domain-containing protein</fullName>
    </submittedName>
</protein>
<feature type="domain" description="ABC transmembrane type-1" evidence="11">
    <location>
        <begin position="19"/>
        <end position="308"/>
    </location>
</feature>
<comment type="subcellular location">
    <subcellularLocation>
        <location evidence="1">Cell membrane</location>
        <topology evidence="1">Multi-pass membrane protein</topology>
    </subcellularLocation>
</comment>
<evidence type="ECO:0000256" key="6">
    <source>
        <dbReference type="ARBA" id="ARBA00022840"/>
    </source>
</evidence>
<keyword evidence="6 12" id="KW-0067">ATP-binding</keyword>
<dbReference type="GO" id="GO:0016887">
    <property type="term" value="F:ATP hydrolysis activity"/>
    <property type="evidence" value="ECO:0007669"/>
    <property type="project" value="InterPro"/>
</dbReference>
<evidence type="ECO:0000256" key="2">
    <source>
        <dbReference type="ARBA" id="ARBA00022448"/>
    </source>
</evidence>
<dbReference type="RefSeq" id="WP_155091747.1">
    <property type="nucleotide sequence ID" value="NZ_CP102754.1"/>
</dbReference>
<feature type="transmembrane region" description="Helical" evidence="9">
    <location>
        <begin position="247"/>
        <end position="273"/>
    </location>
</feature>
<proteinExistence type="predicted"/>
<keyword evidence="2" id="KW-0813">Transport</keyword>
<dbReference type="Pfam" id="PF00005">
    <property type="entry name" value="ABC_tran"/>
    <property type="match status" value="1"/>
</dbReference>
<evidence type="ECO:0000313" key="13">
    <source>
        <dbReference type="Proteomes" id="UP000438760"/>
    </source>
</evidence>
<dbReference type="Gene3D" id="3.40.50.300">
    <property type="entry name" value="P-loop containing nucleotide triphosphate hydrolases"/>
    <property type="match status" value="1"/>
</dbReference>
<reference evidence="12 13" key="1">
    <citation type="submission" date="2019-11" db="EMBL/GenBank/DDBJ databases">
        <title>Genome of Strain BIT-d1.</title>
        <authorList>
            <person name="Yang Y."/>
        </authorList>
    </citation>
    <scope>NUCLEOTIDE SEQUENCE [LARGE SCALE GENOMIC DNA]</scope>
    <source>
        <strain evidence="12 13">BIT-d1</strain>
    </source>
</reference>
<dbReference type="SUPFAM" id="SSF52540">
    <property type="entry name" value="P-loop containing nucleoside triphosphate hydrolases"/>
    <property type="match status" value="1"/>
</dbReference>
<dbReference type="Pfam" id="PF00664">
    <property type="entry name" value="ABC_membrane"/>
    <property type="match status" value="1"/>
</dbReference>
<evidence type="ECO:0000256" key="5">
    <source>
        <dbReference type="ARBA" id="ARBA00022741"/>
    </source>
</evidence>
<sequence length="583" mass="65877">MSALSHLNKYFYKYKSRFIIGVTITIVAQIFTLYTPKLVGDSIRTLEQIDALHKETVIKLLGQNIFWILVTTLIAGFLTFLMRQTLIVMSRHIEFDLKNEVFKHYEILTQSFYKQNRTGDLMNRISEDVGKVRQYAGPAVMYSINTLIRFAVVLTQMYLISPQLTFYSLLPLPLLGYFIFKLSRQINERSSIFQANLSQLSSFTQEIFSGIRVIKAYAIEGEKQEDFKKLTQESKEKNLKLAKTGSLIGPLMIFLIGLSNLVVISIGAIMYFNGQIPDIGIIAQFILYINMLTWPVASLGWVSTMIQEAEASQKRINEFLDIKPEIYNTAKEHTPIDGKIEFQNVSFTYDDTGIKALDNVSFTLEKGETLAILGKTGSGKSTILSLIARLYDIEDGKILIDNNPIKDCHLNDLRQSIAFVPQDAFLFSDTISNNIRFGKEDATEQEIIEVAKKAAVHENIISFDKGYNTVLGERGLTLSGGQKQRVSIARALIKESPILILDDSLSAVDTETEENILKSLEKHSKNITTLIVTHRISSAKNADKIIILENGKVIENGTHEELIAKEGYYNELHQKQLSEKELL</sequence>
<dbReference type="PANTHER" id="PTHR43394">
    <property type="entry name" value="ATP-DEPENDENT PERMEASE MDL1, MITOCHONDRIAL"/>
    <property type="match status" value="1"/>
</dbReference>
<evidence type="ECO:0000256" key="8">
    <source>
        <dbReference type="ARBA" id="ARBA00023136"/>
    </source>
</evidence>
<dbReference type="AlphaFoldDB" id="A0A6I3LJF1"/>
<feature type="transmembrane region" description="Helical" evidence="9">
    <location>
        <begin position="164"/>
        <end position="180"/>
    </location>
</feature>
<dbReference type="InterPro" id="IPR003593">
    <property type="entry name" value="AAA+_ATPase"/>
</dbReference>
<dbReference type="GO" id="GO:0015421">
    <property type="term" value="F:ABC-type oligopeptide transporter activity"/>
    <property type="evidence" value="ECO:0007669"/>
    <property type="project" value="TreeGrafter"/>
</dbReference>
<evidence type="ECO:0000259" key="11">
    <source>
        <dbReference type="PROSITE" id="PS50929"/>
    </source>
</evidence>
<evidence type="ECO:0000256" key="7">
    <source>
        <dbReference type="ARBA" id="ARBA00022989"/>
    </source>
</evidence>
<evidence type="ECO:0000256" key="3">
    <source>
        <dbReference type="ARBA" id="ARBA00022475"/>
    </source>
</evidence>
<keyword evidence="3" id="KW-1003">Cell membrane</keyword>
<comment type="caution">
    <text evidence="12">The sequence shown here is derived from an EMBL/GenBank/DDBJ whole genome shotgun (WGS) entry which is preliminary data.</text>
</comment>
<dbReference type="CDD" id="cd18541">
    <property type="entry name" value="ABC_6TM_TmrB_like"/>
    <property type="match status" value="1"/>
</dbReference>
<accession>A0A6I3LJF1</accession>
<feature type="domain" description="ABC transporter" evidence="10">
    <location>
        <begin position="340"/>
        <end position="575"/>
    </location>
</feature>
<keyword evidence="7 9" id="KW-1133">Transmembrane helix</keyword>
<dbReference type="GO" id="GO:0005886">
    <property type="term" value="C:plasma membrane"/>
    <property type="evidence" value="ECO:0007669"/>
    <property type="project" value="UniProtKB-SubCell"/>
</dbReference>
<gene>
    <name evidence="12" type="ORF">GJV76_06065</name>
</gene>
<feature type="transmembrane region" description="Helical" evidence="9">
    <location>
        <begin position="285"/>
        <end position="306"/>
    </location>
</feature>
<dbReference type="InterPro" id="IPR039421">
    <property type="entry name" value="Type_1_exporter"/>
</dbReference>
<dbReference type="InterPro" id="IPR011527">
    <property type="entry name" value="ABC1_TM_dom"/>
</dbReference>
<dbReference type="InterPro" id="IPR036640">
    <property type="entry name" value="ABC1_TM_sf"/>
</dbReference>
<dbReference type="PROSITE" id="PS50893">
    <property type="entry name" value="ABC_TRANSPORTER_2"/>
    <property type="match status" value="1"/>
</dbReference>
<dbReference type="PANTHER" id="PTHR43394:SF1">
    <property type="entry name" value="ATP-BINDING CASSETTE SUB-FAMILY B MEMBER 10, MITOCHONDRIAL"/>
    <property type="match status" value="1"/>
</dbReference>
<evidence type="ECO:0000256" key="9">
    <source>
        <dbReference type="SAM" id="Phobius"/>
    </source>
</evidence>
<dbReference type="SUPFAM" id="SSF90123">
    <property type="entry name" value="ABC transporter transmembrane region"/>
    <property type="match status" value="1"/>
</dbReference>
<feature type="transmembrane region" description="Helical" evidence="9">
    <location>
        <begin position="65"/>
        <end position="82"/>
    </location>
</feature>
<dbReference type="PROSITE" id="PS00211">
    <property type="entry name" value="ABC_TRANSPORTER_1"/>
    <property type="match status" value="1"/>
</dbReference>
<dbReference type="PROSITE" id="PS50929">
    <property type="entry name" value="ABC_TM1F"/>
    <property type="match status" value="1"/>
</dbReference>
<feature type="transmembrane region" description="Helical" evidence="9">
    <location>
        <begin position="18"/>
        <end position="36"/>
    </location>
</feature>
<organism evidence="12 13">
    <name type="scientific">Myroides albus</name>
    <dbReference type="NCBI Taxonomy" id="2562892"/>
    <lineage>
        <taxon>Bacteria</taxon>
        <taxon>Pseudomonadati</taxon>
        <taxon>Bacteroidota</taxon>
        <taxon>Flavobacteriia</taxon>
        <taxon>Flavobacteriales</taxon>
        <taxon>Flavobacteriaceae</taxon>
        <taxon>Myroides</taxon>
    </lineage>
</organism>
<evidence type="ECO:0000256" key="1">
    <source>
        <dbReference type="ARBA" id="ARBA00004651"/>
    </source>
</evidence>
<dbReference type="InterPro" id="IPR003439">
    <property type="entry name" value="ABC_transporter-like_ATP-bd"/>
</dbReference>
<dbReference type="InterPro" id="IPR027417">
    <property type="entry name" value="P-loop_NTPase"/>
</dbReference>
<dbReference type="Gene3D" id="1.20.1560.10">
    <property type="entry name" value="ABC transporter type 1, transmembrane domain"/>
    <property type="match status" value="1"/>
</dbReference>
<dbReference type="InterPro" id="IPR017871">
    <property type="entry name" value="ABC_transporter-like_CS"/>
</dbReference>
<dbReference type="SMART" id="SM00382">
    <property type="entry name" value="AAA"/>
    <property type="match status" value="1"/>
</dbReference>
<keyword evidence="5" id="KW-0547">Nucleotide-binding</keyword>
<name>A0A6I3LJF1_9FLAO</name>
<dbReference type="OrthoDB" id="9780296at2"/>
<dbReference type="GO" id="GO:0005524">
    <property type="term" value="F:ATP binding"/>
    <property type="evidence" value="ECO:0007669"/>
    <property type="project" value="UniProtKB-KW"/>
</dbReference>